<dbReference type="EMBL" id="JAKUCV010006884">
    <property type="protein sequence ID" value="KAJ4825499.1"/>
    <property type="molecule type" value="Genomic_DNA"/>
</dbReference>
<evidence type="ECO:0000313" key="2">
    <source>
        <dbReference type="Proteomes" id="UP001141552"/>
    </source>
</evidence>
<dbReference type="AlphaFoldDB" id="A0A9Q0F5X3"/>
<evidence type="ECO:0000313" key="1">
    <source>
        <dbReference type="EMBL" id="KAJ4825499.1"/>
    </source>
</evidence>
<protein>
    <submittedName>
        <fullName evidence="1">Uncharacterized protein</fullName>
    </submittedName>
</protein>
<comment type="caution">
    <text evidence="1">The sequence shown here is derived from an EMBL/GenBank/DDBJ whole genome shotgun (WGS) entry which is preliminary data.</text>
</comment>
<dbReference type="Proteomes" id="UP001141552">
    <property type="component" value="Unassembled WGS sequence"/>
</dbReference>
<organism evidence="1 2">
    <name type="scientific">Turnera subulata</name>
    <dbReference type="NCBI Taxonomy" id="218843"/>
    <lineage>
        <taxon>Eukaryota</taxon>
        <taxon>Viridiplantae</taxon>
        <taxon>Streptophyta</taxon>
        <taxon>Embryophyta</taxon>
        <taxon>Tracheophyta</taxon>
        <taxon>Spermatophyta</taxon>
        <taxon>Magnoliopsida</taxon>
        <taxon>eudicotyledons</taxon>
        <taxon>Gunneridae</taxon>
        <taxon>Pentapetalae</taxon>
        <taxon>rosids</taxon>
        <taxon>fabids</taxon>
        <taxon>Malpighiales</taxon>
        <taxon>Passifloraceae</taxon>
        <taxon>Turnera</taxon>
    </lineage>
</organism>
<accession>A0A9Q0F5X3</accession>
<dbReference type="Gene3D" id="3.30.530.20">
    <property type="match status" value="1"/>
</dbReference>
<dbReference type="OrthoDB" id="1879545at2759"/>
<reference evidence="1" key="2">
    <citation type="journal article" date="2023" name="Plants (Basel)">
        <title>Annotation of the Turnera subulata (Passifloraceae) Draft Genome Reveals the S-Locus Evolved after the Divergence of Turneroideae from Passifloroideae in a Stepwise Manner.</title>
        <authorList>
            <person name="Henning P.M."/>
            <person name="Roalson E.H."/>
            <person name="Mir W."/>
            <person name="McCubbin A.G."/>
            <person name="Shore J.S."/>
        </authorList>
    </citation>
    <scope>NUCLEOTIDE SEQUENCE</scope>
    <source>
        <strain evidence="1">F60SS</strain>
    </source>
</reference>
<gene>
    <name evidence="1" type="ORF">Tsubulata_035020</name>
</gene>
<reference evidence="1" key="1">
    <citation type="submission" date="2022-02" db="EMBL/GenBank/DDBJ databases">
        <authorList>
            <person name="Henning P.M."/>
            <person name="McCubbin A.G."/>
            <person name="Shore J.S."/>
        </authorList>
    </citation>
    <scope>NUCLEOTIDE SEQUENCE</scope>
    <source>
        <strain evidence="1">F60SS</strain>
        <tissue evidence="1">Leaves</tissue>
    </source>
</reference>
<proteinExistence type="predicted"/>
<keyword evidence="2" id="KW-1185">Reference proteome</keyword>
<name>A0A9Q0F5X3_9ROSI</name>
<dbReference type="SUPFAM" id="SSF55961">
    <property type="entry name" value="Bet v1-like"/>
    <property type="match status" value="1"/>
</dbReference>
<sequence>MPANSRNMALAGDGGPGTILKVTFPSETSGPAYVKEVFITMDDEMRVKEAEVIEGAFKELGFDIYPTRVETIEKDSASTII</sequence>
<dbReference type="InterPro" id="IPR023393">
    <property type="entry name" value="START-like_dom_sf"/>
</dbReference>